<dbReference type="NCBIfam" id="NF033546">
    <property type="entry name" value="transpos_IS21"/>
    <property type="match status" value="1"/>
</dbReference>
<dbReference type="Gene3D" id="3.30.420.10">
    <property type="entry name" value="Ribonuclease H-like superfamily/Ribonuclease H"/>
    <property type="match status" value="1"/>
</dbReference>
<dbReference type="PROSITE" id="PS50994">
    <property type="entry name" value="INTEGRASE"/>
    <property type="match status" value="1"/>
</dbReference>
<dbReference type="AlphaFoldDB" id="A0AAX6BT17"/>
<dbReference type="InterPro" id="IPR036397">
    <property type="entry name" value="RNaseH_sf"/>
</dbReference>
<gene>
    <name evidence="2" type="primary">istA_3</name>
    <name evidence="2" type="ORF">ShirakiTB12_53360</name>
</gene>
<evidence type="ECO:0000259" key="1">
    <source>
        <dbReference type="PROSITE" id="PS50994"/>
    </source>
</evidence>
<reference evidence="2" key="1">
    <citation type="journal article" date="2024" name="Appl Microbiol">
        <title>Effect of kuratsuki Bacillus and Priestia on Taste of Sake.</title>
        <authorList>
            <person name="Kobayashi K."/>
            <person name="Nishida H."/>
        </authorList>
    </citation>
    <scope>NUCLEOTIDE SEQUENCE</scope>
    <source>
        <strain evidence="2">B-12</strain>
    </source>
</reference>
<organism evidence="2 3">
    <name type="scientific">Priestia megaterium</name>
    <name type="common">Bacillus megaterium</name>
    <dbReference type="NCBI Taxonomy" id="1404"/>
    <lineage>
        <taxon>Bacteria</taxon>
        <taxon>Bacillati</taxon>
        <taxon>Bacillota</taxon>
        <taxon>Bacilli</taxon>
        <taxon>Bacillales</taxon>
        <taxon>Bacillaceae</taxon>
        <taxon>Priestia</taxon>
    </lineage>
</organism>
<dbReference type="GO" id="GO:0015074">
    <property type="term" value="P:DNA integration"/>
    <property type="evidence" value="ECO:0007669"/>
    <property type="project" value="InterPro"/>
</dbReference>
<dbReference type="RefSeq" id="WP_205664155.1">
    <property type="nucleotide sequence ID" value="NZ_BSYK01000003.1"/>
</dbReference>
<accession>A0AAX6BT17</accession>
<dbReference type="Proteomes" id="UP001165240">
    <property type="component" value="Unassembled WGS sequence"/>
</dbReference>
<evidence type="ECO:0000313" key="3">
    <source>
        <dbReference type="Proteomes" id="UP001165240"/>
    </source>
</evidence>
<evidence type="ECO:0000313" key="2">
    <source>
        <dbReference type="EMBL" id="GMG76867.1"/>
    </source>
</evidence>
<name>A0AAX6BT17_PRIMG</name>
<feature type="domain" description="Integrase catalytic" evidence="1">
    <location>
        <begin position="124"/>
        <end position="298"/>
    </location>
</feature>
<dbReference type="GO" id="GO:0003676">
    <property type="term" value="F:nucleic acid binding"/>
    <property type="evidence" value="ECO:0007669"/>
    <property type="project" value="InterPro"/>
</dbReference>
<comment type="caution">
    <text evidence="2">The sequence shown here is derived from an EMBL/GenBank/DDBJ whole genome shotgun (WGS) entry which is preliminary data.</text>
</comment>
<dbReference type="PANTHER" id="PTHR35004">
    <property type="entry name" value="TRANSPOSASE RV3428C-RELATED"/>
    <property type="match status" value="1"/>
</dbReference>
<sequence>MLAMPEINYIKHLRENEDLSLSEIARKTGKDWRTVKKYADGDVPTGKIGYRKSGMMVEDGYGEIIDDWLEEDLKVKKKERRTNKVLFEQLQKEHGFPGSYRTVCEYIQHQRPQVKELKTKRYERLEHPPGEAQVDFGNMTIVQNGAYKDIKALILSFPYSNAAFAYPLPAENSECFLEGLTRLFHQAGGVPTHLRIDNLTAAVVSIGKSGKRIYTDAFLGFQSHYRFEIQACNPASGHEKGNVEKKVGYTRNNFFVTAPSMEDFEQLAEWLYKQMQKDQKRLHYDKKILIEELWKEDKKCLKVLPSQDLPIFSVSTYKVNKYGEIIVDEEAYVVHKARMKQSLLIKKEWDTFTCFTNDGEILYQESRPYMNKSRVIPWEDILDDWIRKPRSVTYSRHFKHLPTNVQWYLTRQKETLQERIIGLKKLLATHTMIEIGEVLSFTNRMDLSPHELGNILSEKAAYPVKMPEIYTPQVLVNYETDLRLYDQKLFPQAERSVSIK</sequence>
<dbReference type="PANTHER" id="PTHR35004:SF7">
    <property type="entry name" value="INTEGRASE PROTEIN"/>
    <property type="match status" value="1"/>
</dbReference>
<dbReference type="InterPro" id="IPR001584">
    <property type="entry name" value="Integrase_cat-core"/>
</dbReference>
<dbReference type="EMBL" id="BSYK01000003">
    <property type="protein sequence ID" value="GMG76867.1"/>
    <property type="molecule type" value="Genomic_DNA"/>
</dbReference>
<protein>
    <submittedName>
        <fullName evidence="2">IS21 family transposase</fullName>
    </submittedName>
</protein>
<proteinExistence type="predicted"/>